<sequence>MGTGCSKYEVSRSQKQSEHNHEAKLKEVQVTEKTIVKQLPHNYEAIVKDADSPIKSEERLFGHLYAGIFLNQKRKKYWLDKKSNNCFMVYPRDLTIAWGEDKRYWQWPSLEETSNVFIDAAELLMVCWLDVEGKFDTTKLSPGIRYEVVFVVMLKATGYGWEIPVTVTLTLPDGYKHERKVSFMEKAIGQWIEIPVGEFRTLPGKFGDIQFWMHQSEGGQWKSGLLIKGVAIRPKK</sequence>
<organism evidence="2 3">
    <name type="scientific">Rubus argutus</name>
    <name type="common">Southern blackberry</name>
    <dbReference type="NCBI Taxonomy" id="59490"/>
    <lineage>
        <taxon>Eukaryota</taxon>
        <taxon>Viridiplantae</taxon>
        <taxon>Streptophyta</taxon>
        <taxon>Embryophyta</taxon>
        <taxon>Tracheophyta</taxon>
        <taxon>Spermatophyta</taxon>
        <taxon>Magnoliopsida</taxon>
        <taxon>eudicotyledons</taxon>
        <taxon>Gunneridae</taxon>
        <taxon>Pentapetalae</taxon>
        <taxon>rosids</taxon>
        <taxon>fabids</taxon>
        <taxon>Rosales</taxon>
        <taxon>Rosaceae</taxon>
        <taxon>Rosoideae</taxon>
        <taxon>Rosoideae incertae sedis</taxon>
        <taxon>Rubus</taxon>
    </lineage>
</organism>
<accession>A0AAW1W801</accession>
<dbReference type="InterPro" id="IPR025886">
    <property type="entry name" value="PP2-like"/>
</dbReference>
<dbReference type="EMBL" id="JBEDUW010000006">
    <property type="protein sequence ID" value="KAK9920842.1"/>
    <property type="molecule type" value="Genomic_DNA"/>
</dbReference>
<evidence type="ECO:0000313" key="3">
    <source>
        <dbReference type="Proteomes" id="UP001457282"/>
    </source>
</evidence>
<dbReference type="GO" id="GO:0030246">
    <property type="term" value="F:carbohydrate binding"/>
    <property type="evidence" value="ECO:0007669"/>
    <property type="project" value="InterPro"/>
</dbReference>
<dbReference type="PANTHER" id="PTHR48478">
    <property type="entry name" value="LECTIN-LIKE"/>
    <property type="match status" value="1"/>
</dbReference>
<reference evidence="2 3" key="1">
    <citation type="journal article" date="2023" name="G3 (Bethesda)">
        <title>A chromosome-length genome assembly and annotation of blackberry (Rubus argutus, cv. 'Hillquist').</title>
        <authorList>
            <person name="Bruna T."/>
            <person name="Aryal R."/>
            <person name="Dudchenko O."/>
            <person name="Sargent D.J."/>
            <person name="Mead D."/>
            <person name="Buti M."/>
            <person name="Cavallini A."/>
            <person name="Hytonen T."/>
            <person name="Andres J."/>
            <person name="Pham M."/>
            <person name="Weisz D."/>
            <person name="Mascagni F."/>
            <person name="Usai G."/>
            <person name="Natali L."/>
            <person name="Bassil N."/>
            <person name="Fernandez G.E."/>
            <person name="Lomsadze A."/>
            <person name="Armour M."/>
            <person name="Olukolu B."/>
            <person name="Poorten T."/>
            <person name="Britton C."/>
            <person name="Davik J."/>
            <person name="Ashrafi H."/>
            <person name="Aiden E.L."/>
            <person name="Borodovsky M."/>
            <person name="Worthington M."/>
        </authorList>
    </citation>
    <scope>NUCLEOTIDE SEQUENCE [LARGE SCALE GENOMIC DNA]</scope>
    <source>
        <strain evidence="2">PI 553951</strain>
    </source>
</reference>
<feature type="compositionally biased region" description="Basic and acidic residues" evidence="1">
    <location>
        <begin position="9"/>
        <end position="24"/>
    </location>
</feature>
<comment type="caution">
    <text evidence="2">The sequence shown here is derived from an EMBL/GenBank/DDBJ whole genome shotgun (WGS) entry which is preliminary data.</text>
</comment>
<name>A0AAW1W801_RUBAR</name>
<dbReference type="InterPro" id="IPR052147">
    <property type="entry name" value="PP2-like/Lectin"/>
</dbReference>
<dbReference type="PANTHER" id="PTHR48478:SF1">
    <property type="entry name" value="LECTIN-LIKE"/>
    <property type="match status" value="1"/>
</dbReference>
<feature type="region of interest" description="Disordered" evidence="1">
    <location>
        <begin position="1"/>
        <end position="24"/>
    </location>
</feature>
<evidence type="ECO:0000256" key="1">
    <source>
        <dbReference type="SAM" id="MobiDB-lite"/>
    </source>
</evidence>
<dbReference type="AlphaFoldDB" id="A0AAW1W801"/>
<protein>
    <submittedName>
        <fullName evidence="2">Uncharacterized protein</fullName>
    </submittedName>
</protein>
<dbReference type="Proteomes" id="UP001457282">
    <property type="component" value="Unassembled WGS sequence"/>
</dbReference>
<keyword evidence="3" id="KW-1185">Reference proteome</keyword>
<dbReference type="Pfam" id="PF14299">
    <property type="entry name" value="PP2"/>
    <property type="match status" value="1"/>
</dbReference>
<evidence type="ECO:0000313" key="2">
    <source>
        <dbReference type="EMBL" id="KAK9920842.1"/>
    </source>
</evidence>
<gene>
    <name evidence="2" type="ORF">M0R45_029384</name>
</gene>
<proteinExistence type="predicted"/>